<dbReference type="InterPro" id="IPR051260">
    <property type="entry name" value="Diverse_substr_monoxygenases"/>
</dbReference>
<reference evidence="6" key="1">
    <citation type="journal article" date="2020" name="Stud. Mycol.">
        <title>101 Dothideomycetes genomes: a test case for predicting lifestyles and emergence of pathogens.</title>
        <authorList>
            <person name="Haridas S."/>
            <person name="Albert R."/>
            <person name="Binder M."/>
            <person name="Bloem J."/>
            <person name="Labutti K."/>
            <person name="Salamov A."/>
            <person name="Andreopoulos B."/>
            <person name="Baker S."/>
            <person name="Barry K."/>
            <person name="Bills G."/>
            <person name="Bluhm B."/>
            <person name="Cannon C."/>
            <person name="Castanera R."/>
            <person name="Culley D."/>
            <person name="Daum C."/>
            <person name="Ezra D."/>
            <person name="Gonzalez J."/>
            <person name="Henrissat B."/>
            <person name="Kuo A."/>
            <person name="Liang C."/>
            <person name="Lipzen A."/>
            <person name="Lutzoni F."/>
            <person name="Magnuson J."/>
            <person name="Mondo S."/>
            <person name="Nolan M."/>
            <person name="Ohm R."/>
            <person name="Pangilinan J."/>
            <person name="Park H.-J."/>
            <person name="Ramirez L."/>
            <person name="Alfaro M."/>
            <person name="Sun H."/>
            <person name="Tritt A."/>
            <person name="Yoshinaga Y."/>
            <person name="Zwiers L.-H."/>
            <person name="Turgeon B."/>
            <person name="Goodwin S."/>
            <person name="Spatafora J."/>
            <person name="Crous P."/>
            <person name="Grigoriev I."/>
        </authorList>
    </citation>
    <scope>NUCLEOTIDE SEQUENCE</scope>
    <source>
        <strain evidence="6">CBS 473.64</strain>
    </source>
</reference>
<dbReference type="InterPro" id="IPR036661">
    <property type="entry name" value="Luciferase-like_sf"/>
</dbReference>
<dbReference type="Pfam" id="PF00296">
    <property type="entry name" value="Bac_luciferase"/>
    <property type="match status" value="1"/>
</dbReference>
<dbReference type="Gene3D" id="3.20.20.30">
    <property type="entry name" value="Luciferase-like domain"/>
    <property type="match status" value="1"/>
</dbReference>
<evidence type="ECO:0000313" key="7">
    <source>
        <dbReference type="Proteomes" id="UP000799753"/>
    </source>
</evidence>
<dbReference type="InterPro" id="IPR011251">
    <property type="entry name" value="Luciferase-like_dom"/>
</dbReference>
<sequence length="185" mass="20694">MGSVTEKVPEPKKWILNAFTMSSPGHVASGLWRHPDNQTHRYKDITYWIELAQLLDGNFHGLFLADMLGVYNVYKGPGNIEPVIPGAAQFPISDPSLPIAAMASVTKTLSFGITASTTYESPFLLARRYSTLDHLTNGRVAWNIVTSYLESAALNLRLKTQMQHDERYAKAEEFMEVVYKLLEGS</sequence>
<feature type="domain" description="Luciferase-like" evidence="5">
    <location>
        <begin position="37"/>
        <end position="184"/>
    </location>
</feature>
<keyword evidence="4" id="KW-0503">Monooxygenase</keyword>
<keyword evidence="2" id="KW-0288">FMN</keyword>
<dbReference type="PANTHER" id="PTHR30011:SF16">
    <property type="entry name" value="C2H2 FINGER DOMAIN TRANSCRIPTION FACTOR (EUROFUNG)-RELATED"/>
    <property type="match status" value="1"/>
</dbReference>
<dbReference type="GO" id="GO:0004497">
    <property type="term" value="F:monooxygenase activity"/>
    <property type="evidence" value="ECO:0007669"/>
    <property type="project" value="UniProtKB-KW"/>
</dbReference>
<proteinExistence type="predicted"/>
<protein>
    <submittedName>
        <fullName evidence="6">Bacterial luciferase-like protein</fullName>
    </submittedName>
</protein>
<keyword evidence="1" id="KW-0285">Flavoprotein</keyword>
<keyword evidence="3" id="KW-0560">Oxidoreductase</keyword>
<evidence type="ECO:0000259" key="5">
    <source>
        <dbReference type="Pfam" id="PF00296"/>
    </source>
</evidence>
<dbReference type="SUPFAM" id="SSF51679">
    <property type="entry name" value="Bacterial luciferase-like"/>
    <property type="match status" value="1"/>
</dbReference>
<evidence type="ECO:0000256" key="3">
    <source>
        <dbReference type="ARBA" id="ARBA00023002"/>
    </source>
</evidence>
<dbReference type="OrthoDB" id="8922241at2759"/>
<dbReference type="EMBL" id="MU006789">
    <property type="protein sequence ID" value="KAF2638662.1"/>
    <property type="molecule type" value="Genomic_DNA"/>
</dbReference>
<dbReference type="AlphaFoldDB" id="A0A6A6RUJ9"/>
<accession>A0A6A6RUJ9</accession>
<dbReference type="Proteomes" id="UP000799753">
    <property type="component" value="Unassembled WGS sequence"/>
</dbReference>
<evidence type="ECO:0000313" key="6">
    <source>
        <dbReference type="EMBL" id="KAF2638662.1"/>
    </source>
</evidence>
<organism evidence="6 7">
    <name type="scientific">Massarina eburnea CBS 473.64</name>
    <dbReference type="NCBI Taxonomy" id="1395130"/>
    <lineage>
        <taxon>Eukaryota</taxon>
        <taxon>Fungi</taxon>
        <taxon>Dikarya</taxon>
        <taxon>Ascomycota</taxon>
        <taxon>Pezizomycotina</taxon>
        <taxon>Dothideomycetes</taxon>
        <taxon>Pleosporomycetidae</taxon>
        <taxon>Pleosporales</taxon>
        <taxon>Massarineae</taxon>
        <taxon>Massarinaceae</taxon>
        <taxon>Massarina</taxon>
    </lineage>
</organism>
<dbReference type="GO" id="GO:0016705">
    <property type="term" value="F:oxidoreductase activity, acting on paired donors, with incorporation or reduction of molecular oxygen"/>
    <property type="evidence" value="ECO:0007669"/>
    <property type="project" value="InterPro"/>
</dbReference>
<evidence type="ECO:0000256" key="1">
    <source>
        <dbReference type="ARBA" id="ARBA00022630"/>
    </source>
</evidence>
<name>A0A6A6RUJ9_9PLEO</name>
<evidence type="ECO:0000256" key="2">
    <source>
        <dbReference type="ARBA" id="ARBA00022643"/>
    </source>
</evidence>
<dbReference type="PANTHER" id="PTHR30011">
    <property type="entry name" value="ALKANESULFONATE MONOOXYGENASE-RELATED"/>
    <property type="match status" value="1"/>
</dbReference>
<evidence type="ECO:0000256" key="4">
    <source>
        <dbReference type="ARBA" id="ARBA00023033"/>
    </source>
</evidence>
<keyword evidence="7" id="KW-1185">Reference proteome</keyword>
<gene>
    <name evidence="6" type="ORF">P280DRAFT_520109</name>
</gene>